<dbReference type="RefSeq" id="WP_379661014.1">
    <property type="nucleotide sequence ID" value="NZ_JBHUDG010000002.1"/>
</dbReference>
<dbReference type="GO" id="GO:0016757">
    <property type="term" value="F:glycosyltransferase activity"/>
    <property type="evidence" value="ECO:0007669"/>
    <property type="project" value="UniProtKB-KW"/>
</dbReference>
<evidence type="ECO:0000313" key="3">
    <source>
        <dbReference type="Proteomes" id="UP001597118"/>
    </source>
</evidence>
<evidence type="ECO:0000313" key="2">
    <source>
        <dbReference type="EMBL" id="MFD1628630.1"/>
    </source>
</evidence>
<sequence length="248" mass="28114">MLISVITSTYNSASCLANALESFKVQSYAEKELVLVDGGSTDKTLEIIEKSEITDKMISERDQGIYDALNKGIMLASGDVIGILHSDDMFYNAEVLQSVAEVFKANPDLKAVYGDLLYVERDNTDKVVRNWKSGEFDVNKLAYGWMPPHPALFIKKQCFLKYGLYDLQYHSAADYDLILRFLYKYKIETAYLPQILMKMRVGGMSNKTFKNRLRANAEDRVAMKVNGIAFPFLVAALKPLRKIGQYIK</sequence>
<gene>
    <name evidence="2" type="ORF">ACFSAH_02010</name>
</gene>
<dbReference type="PANTHER" id="PTHR43685">
    <property type="entry name" value="GLYCOSYLTRANSFERASE"/>
    <property type="match status" value="1"/>
</dbReference>
<name>A0ABW4I7F2_9SPHI</name>
<dbReference type="SUPFAM" id="SSF53448">
    <property type="entry name" value="Nucleotide-diphospho-sugar transferases"/>
    <property type="match status" value="1"/>
</dbReference>
<dbReference type="Pfam" id="PF00535">
    <property type="entry name" value="Glycos_transf_2"/>
    <property type="match status" value="1"/>
</dbReference>
<dbReference type="EMBL" id="JBHUDG010000002">
    <property type="protein sequence ID" value="MFD1628630.1"/>
    <property type="molecule type" value="Genomic_DNA"/>
</dbReference>
<feature type="domain" description="Glycosyltransferase 2-like" evidence="1">
    <location>
        <begin position="4"/>
        <end position="123"/>
    </location>
</feature>
<comment type="caution">
    <text evidence="2">The sequence shown here is derived from an EMBL/GenBank/DDBJ whole genome shotgun (WGS) entry which is preliminary data.</text>
</comment>
<evidence type="ECO:0000259" key="1">
    <source>
        <dbReference type="Pfam" id="PF00535"/>
    </source>
</evidence>
<keyword evidence="2" id="KW-0328">Glycosyltransferase</keyword>
<protein>
    <submittedName>
        <fullName evidence="2">Glycosyltransferase family 2 protein</fullName>
        <ecNumber evidence="2">2.4.-.-</ecNumber>
    </submittedName>
</protein>
<dbReference type="Proteomes" id="UP001597118">
    <property type="component" value="Unassembled WGS sequence"/>
</dbReference>
<accession>A0ABW4I7F2</accession>
<dbReference type="EC" id="2.4.-.-" evidence="2"/>
<dbReference type="Gene3D" id="3.90.550.10">
    <property type="entry name" value="Spore Coat Polysaccharide Biosynthesis Protein SpsA, Chain A"/>
    <property type="match status" value="1"/>
</dbReference>
<keyword evidence="2" id="KW-0808">Transferase</keyword>
<organism evidence="2 3">
    <name type="scientific">Pseudopedobacter beijingensis</name>
    <dbReference type="NCBI Taxonomy" id="1207056"/>
    <lineage>
        <taxon>Bacteria</taxon>
        <taxon>Pseudomonadati</taxon>
        <taxon>Bacteroidota</taxon>
        <taxon>Sphingobacteriia</taxon>
        <taxon>Sphingobacteriales</taxon>
        <taxon>Sphingobacteriaceae</taxon>
        <taxon>Pseudopedobacter</taxon>
    </lineage>
</organism>
<reference evidence="3" key="1">
    <citation type="journal article" date="2019" name="Int. J. Syst. Evol. Microbiol.">
        <title>The Global Catalogue of Microorganisms (GCM) 10K type strain sequencing project: providing services to taxonomists for standard genome sequencing and annotation.</title>
        <authorList>
            <consortium name="The Broad Institute Genomics Platform"/>
            <consortium name="The Broad Institute Genome Sequencing Center for Infectious Disease"/>
            <person name="Wu L."/>
            <person name="Ma J."/>
        </authorList>
    </citation>
    <scope>NUCLEOTIDE SEQUENCE [LARGE SCALE GENOMIC DNA]</scope>
    <source>
        <strain evidence="3">CCUG 53762</strain>
    </source>
</reference>
<dbReference type="PANTHER" id="PTHR43685:SF2">
    <property type="entry name" value="GLYCOSYLTRANSFERASE 2-LIKE DOMAIN-CONTAINING PROTEIN"/>
    <property type="match status" value="1"/>
</dbReference>
<keyword evidence="3" id="KW-1185">Reference proteome</keyword>
<dbReference type="CDD" id="cd06433">
    <property type="entry name" value="GT_2_WfgS_like"/>
    <property type="match status" value="1"/>
</dbReference>
<proteinExistence type="predicted"/>
<dbReference type="InterPro" id="IPR029044">
    <property type="entry name" value="Nucleotide-diphossugar_trans"/>
</dbReference>
<dbReference type="InterPro" id="IPR050834">
    <property type="entry name" value="Glycosyltransf_2"/>
</dbReference>
<dbReference type="InterPro" id="IPR001173">
    <property type="entry name" value="Glyco_trans_2-like"/>
</dbReference>